<evidence type="ECO:0000313" key="2">
    <source>
        <dbReference type="Proteomes" id="UP000186922"/>
    </source>
</evidence>
<protein>
    <submittedName>
        <fullName evidence="1">Uncharacterized protein</fullName>
    </submittedName>
</protein>
<organism evidence="1 2">
    <name type="scientific">Ramazzottius varieornatus</name>
    <name type="common">Water bear</name>
    <name type="synonym">Tardigrade</name>
    <dbReference type="NCBI Taxonomy" id="947166"/>
    <lineage>
        <taxon>Eukaryota</taxon>
        <taxon>Metazoa</taxon>
        <taxon>Ecdysozoa</taxon>
        <taxon>Tardigrada</taxon>
        <taxon>Eutardigrada</taxon>
        <taxon>Parachela</taxon>
        <taxon>Hypsibioidea</taxon>
        <taxon>Ramazzottiidae</taxon>
        <taxon>Ramazzottius</taxon>
    </lineage>
</organism>
<comment type="caution">
    <text evidence="1">The sequence shown here is derived from an EMBL/GenBank/DDBJ whole genome shotgun (WGS) entry which is preliminary data.</text>
</comment>
<reference evidence="1 2" key="1">
    <citation type="journal article" date="2016" name="Nat. Commun.">
        <title>Extremotolerant tardigrade genome and improved radiotolerance of human cultured cells by tardigrade-unique protein.</title>
        <authorList>
            <person name="Hashimoto T."/>
            <person name="Horikawa D.D."/>
            <person name="Saito Y."/>
            <person name="Kuwahara H."/>
            <person name="Kozuka-Hata H."/>
            <person name="Shin-I T."/>
            <person name="Minakuchi Y."/>
            <person name="Ohishi K."/>
            <person name="Motoyama A."/>
            <person name="Aizu T."/>
            <person name="Enomoto A."/>
            <person name="Kondo K."/>
            <person name="Tanaka S."/>
            <person name="Hara Y."/>
            <person name="Koshikawa S."/>
            <person name="Sagara H."/>
            <person name="Miura T."/>
            <person name="Yokobori S."/>
            <person name="Miyagawa K."/>
            <person name="Suzuki Y."/>
            <person name="Kubo T."/>
            <person name="Oyama M."/>
            <person name="Kohara Y."/>
            <person name="Fujiyama A."/>
            <person name="Arakawa K."/>
            <person name="Katayama T."/>
            <person name="Toyoda A."/>
            <person name="Kunieda T."/>
        </authorList>
    </citation>
    <scope>NUCLEOTIDE SEQUENCE [LARGE SCALE GENOMIC DNA]</scope>
    <source>
        <strain evidence="1 2">YOKOZUNA-1</strain>
    </source>
</reference>
<proteinExistence type="predicted"/>
<name>A0A1D1VGZ9_RAMVA</name>
<dbReference type="AlphaFoldDB" id="A0A1D1VGZ9"/>
<evidence type="ECO:0000313" key="1">
    <source>
        <dbReference type="EMBL" id="GAV00902.1"/>
    </source>
</evidence>
<sequence length="114" mass="12962">MSGNLKLIQDNSTRWCSTLLMVESIVKLQAPVETIIVVQKLVKQDNLSQGGWLVLQITVRMQAEKDSTIHEVVPYLRETLAHLEKMKLLGLELELEAHGVHLSASWVTWRSQQC</sequence>
<gene>
    <name evidence="1" type="primary">RvY_11687</name>
    <name evidence="1" type="synonym">RvY_11687.3</name>
    <name evidence="1" type="ORF">RvY_11687-3</name>
</gene>
<dbReference type="OrthoDB" id="1607513at2759"/>
<keyword evidence="2" id="KW-1185">Reference proteome</keyword>
<dbReference type="EMBL" id="BDGG01000006">
    <property type="protein sequence ID" value="GAV00902.1"/>
    <property type="molecule type" value="Genomic_DNA"/>
</dbReference>
<dbReference type="Proteomes" id="UP000186922">
    <property type="component" value="Unassembled WGS sequence"/>
</dbReference>
<accession>A0A1D1VGZ9</accession>